<comment type="caution">
    <text evidence="1">The sequence shown here is derived from an EMBL/GenBank/DDBJ whole genome shotgun (WGS) entry which is preliminary data.</text>
</comment>
<organism evidence="1 2">
    <name type="scientific">Chryseobacterium nematophagum</name>
    <dbReference type="NCBI Taxonomy" id="2305228"/>
    <lineage>
        <taxon>Bacteria</taxon>
        <taxon>Pseudomonadati</taxon>
        <taxon>Bacteroidota</taxon>
        <taxon>Flavobacteriia</taxon>
        <taxon>Flavobacteriales</taxon>
        <taxon>Weeksellaceae</taxon>
        <taxon>Chryseobacterium group</taxon>
        <taxon>Chryseobacterium</taxon>
    </lineage>
</organism>
<protein>
    <submittedName>
        <fullName evidence="1">Uncharacterized protein</fullName>
    </submittedName>
</protein>
<reference evidence="1 2" key="1">
    <citation type="submission" date="2018-08" db="EMBL/GenBank/DDBJ databases">
        <title>Chryseobacterium nematophagum: a novel matrix digesting pathogen of nematodes.</title>
        <authorList>
            <person name="Page A."/>
            <person name="Roberts M."/>
            <person name="Felix M.-A."/>
            <person name="Weir W."/>
        </authorList>
    </citation>
    <scope>NUCLEOTIDE SEQUENCE [LARGE SCALE GENOMIC DNA]</scope>
    <source>
        <strain evidence="1 2">JUb275</strain>
    </source>
</reference>
<dbReference type="AlphaFoldDB" id="A0A3M7L698"/>
<accession>A0A3M7L698</accession>
<keyword evidence="2" id="KW-1185">Reference proteome</keyword>
<dbReference type="Proteomes" id="UP000267524">
    <property type="component" value="Unassembled WGS sequence"/>
</dbReference>
<evidence type="ECO:0000313" key="2">
    <source>
        <dbReference type="Proteomes" id="UP000267524"/>
    </source>
</evidence>
<proteinExistence type="predicted"/>
<dbReference type="EMBL" id="QWIV01000014">
    <property type="protein sequence ID" value="RMZ58251.1"/>
    <property type="molecule type" value="Genomic_DNA"/>
</dbReference>
<evidence type="ECO:0000313" key="1">
    <source>
        <dbReference type="EMBL" id="RMZ58251.1"/>
    </source>
</evidence>
<sequence>MKKIIVLCSLSVFLINCKKKTETQTTIDPTDSTNTSEAIVDTLGPKSYCYMGITGKDTVYASIDDNLGTVTGKLIYKNFEKDSNKGDVTGFKSGDTLKLTYEFESEGKKSKRDIYFLQKKNTITEGIGDHKQENNQIKYAHENKISYKDGSQLEIVDCQKIIPFLK</sequence>
<name>A0A3M7L698_9FLAO</name>
<gene>
    <name evidence="1" type="ORF">D1632_11510</name>
</gene>
<dbReference type="RefSeq" id="WP_122547407.1">
    <property type="nucleotide sequence ID" value="NZ_QWIV01000014.1"/>
</dbReference>